<dbReference type="Pfam" id="PF02833">
    <property type="entry name" value="DHHA2"/>
    <property type="match status" value="1"/>
</dbReference>
<dbReference type="Proteomes" id="UP000005778">
    <property type="component" value="Chromosome"/>
</dbReference>
<dbReference type="AlphaFoldDB" id="I5B4S4"/>
<gene>
    <name evidence="6" type="ORF">DespoDRAFT_02643</name>
</gene>
<dbReference type="Gene3D" id="3.90.1640.10">
    <property type="entry name" value="inorganic pyrophosphatase (n-terminal core)"/>
    <property type="match status" value="1"/>
</dbReference>
<dbReference type="PANTHER" id="PTHR12112">
    <property type="entry name" value="BNIP - RELATED"/>
    <property type="match status" value="1"/>
</dbReference>
<evidence type="ECO:0000256" key="4">
    <source>
        <dbReference type="ARBA" id="ARBA00023211"/>
    </source>
</evidence>
<evidence type="ECO:0000259" key="5">
    <source>
        <dbReference type="SMART" id="SM01131"/>
    </source>
</evidence>
<evidence type="ECO:0000256" key="1">
    <source>
        <dbReference type="ARBA" id="ARBA00001936"/>
    </source>
</evidence>
<keyword evidence="3" id="KW-0378">Hydrolase</keyword>
<dbReference type="STRING" id="879212.DespoDRAFT_02643"/>
<name>I5B4S4_9BACT</name>
<reference evidence="6 7" key="2">
    <citation type="submission" date="2012-02" db="EMBL/GenBank/DDBJ databases">
        <title>Improved High-Quality Draft sequence of Desulfobacter postgatei 2ac9.</title>
        <authorList>
            <consortium name="US DOE Joint Genome Institute"/>
            <person name="Lucas S."/>
            <person name="Han J."/>
            <person name="Lapidus A."/>
            <person name="Cheng J.-F."/>
            <person name="Goodwin L."/>
            <person name="Pitluck S."/>
            <person name="Peters L."/>
            <person name="Ovchinnikova G."/>
            <person name="Held B."/>
            <person name="Detter J.C."/>
            <person name="Han C."/>
            <person name="Tapia R."/>
            <person name="Land M."/>
            <person name="Hauser L."/>
            <person name="Kyrpides N."/>
            <person name="Ivanova N."/>
            <person name="Pagani I."/>
            <person name="Orellana R."/>
            <person name="Lovley D."/>
            <person name="Woyke T."/>
        </authorList>
    </citation>
    <scope>NUCLEOTIDE SEQUENCE [LARGE SCALE GENOMIC DNA]</scope>
    <source>
        <strain evidence="6 7">2ac9</strain>
    </source>
</reference>
<evidence type="ECO:0000256" key="3">
    <source>
        <dbReference type="ARBA" id="ARBA00022801"/>
    </source>
</evidence>
<evidence type="ECO:0000313" key="7">
    <source>
        <dbReference type="Proteomes" id="UP000005778"/>
    </source>
</evidence>
<evidence type="ECO:0000313" key="6">
    <source>
        <dbReference type="EMBL" id="EIM64487.1"/>
    </source>
</evidence>
<dbReference type="InterPro" id="IPR001667">
    <property type="entry name" value="DDH_dom"/>
</dbReference>
<keyword evidence="2" id="KW-0479">Metal-binding</keyword>
<dbReference type="Pfam" id="PF01368">
    <property type="entry name" value="DHH"/>
    <property type="match status" value="1"/>
</dbReference>
<dbReference type="eggNOG" id="COG1227">
    <property type="taxonomic scope" value="Bacteria"/>
</dbReference>
<dbReference type="GO" id="GO:0004309">
    <property type="term" value="F:exopolyphosphatase activity"/>
    <property type="evidence" value="ECO:0007669"/>
    <property type="project" value="TreeGrafter"/>
</dbReference>
<dbReference type="HOGENOM" id="CLU_019358_0_0_7"/>
<dbReference type="EMBL" id="CM001488">
    <property type="protein sequence ID" value="EIM64487.1"/>
    <property type="molecule type" value="Genomic_DNA"/>
</dbReference>
<dbReference type="PANTHER" id="PTHR12112:SF39">
    <property type="entry name" value="EG:152A3.5 PROTEIN (FBGN0003116_PN PROTEIN)"/>
    <property type="match status" value="1"/>
</dbReference>
<keyword evidence="7" id="KW-1185">Reference proteome</keyword>
<feature type="domain" description="DHHA2" evidence="5">
    <location>
        <begin position="219"/>
        <end position="362"/>
    </location>
</feature>
<dbReference type="SUPFAM" id="SSF64182">
    <property type="entry name" value="DHH phosphoesterases"/>
    <property type="match status" value="1"/>
</dbReference>
<dbReference type="GO" id="GO:0046872">
    <property type="term" value="F:metal ion binding"/>
    <property type="evidence" value="ECO:0007669"/>
    <property type="project" value="UniProtKB-KW"/>
</dbReference>
<organism evidence="6 7">
    <name type="scientific">Desulfobacter postgatei 2ac9</name>
    <dbReference type="NCBI Taxonomy" id="879212"/>
    <lineage>
        <taxon>Bacteria</taxon>
        <taxon>Pseudomonadati</taxon>
        <taxon>Thermodesulfobacteriota</taxon>
        <taxon>Desulfobacteria</taxon>
        <taxon>Desulfobacterales</taxon>
        <taxon>Desulfobacteraceae</taxon>
        <taxon>Desulfobacter</taxon>
    </lineage>
</organism>
<dbReference type="InterPro" id="IPR004097">
    <property type="entry name" value="DHHA2"/>
</dbReference>
<protein>
    <submittedName>
        <fullName evidence="6">Inorganic pyrophosphatase/exopolyphosphatase</fullName>
    </submittedName>
</protein>
<dbReference type="OrthoDB" id="5412590at2"/>
<accession>I5B4S4</accession>
<keyword evidence="4" id="KW-0464">Manganese</keyword>
<dbReference type="Gene3D" id="3.10.310.20">
    <property type="entry name" value="DHHA2 domain"/>
    <property type="match status" value="1"/>
</dbReference>
<comment type="cofactor">
    <cofactor evidence="1">
        <name>Mn(2+)</name>
        <dbReference type="ChEBI" id="CHEBI:29035"/>
    </cofactor>
</comment>
<dbReference type="SMART" id="SM01131">
    <property type="entry name" value="DHHA2"/>
    <property type="match status" value="1"/>
</dbReference>
<dbReference type="RefSeq" id="WP_004074038.1">
    <property type="nucleotide sequence ID" value="NZ_CM001488.1"/>
</dbReference>
<dbReference type="InterPro" id="IPR038763">
    <property type="entry name" value="DHH_sf"/>
</dbReference>
<sequence length="369" mass="41612">MANKTKDPLNLFLSDARARAQAHDIDMLVFGNEAADLDSVVSAIGLAWVLRTGQKPCVTLPLIPIKRDDFRLKTESRWVLSQTGVDAENLFFLDDIQPLDRLMSRVREFALVDHNRLTNGFSKYKEKVMRIMDHHEDLKLYPNALRRIEPVGSCATLVGEELIHGSRGEIPRSLAALLLGAILIDTVNLDPEAGRATPRDHEMARHLQPIAGLETDNFYQGIRAAKSDISEMGTRDLLRRDCKTFRFNKVSCTVASVPLALEQWMIRDNGLANGIESYAGEIQADILMTMNTQRTPEFSRGIAVFCKSPVLYTTIFAILTLNLDLEIIPPPQGFNCGDVHFYRQGNLNLSRKKLEPILDRYFSNLEQPY</sequence>
<proteinExistence type="predicted"/>
<reference evidence="6 7" key="1">
    <citation type="submission" date="2011-09" db="EMBL/GenBank/DDBJ databases">
        <authorList>
            <consortium name="US DOE Joint Genome Institute (JGI-PGF)"/>
            <person name="Lucas S."/>
            <person name="Han J."/>
            <person name="Lapidus A."/>
            <person name="Cheng J.-F."/>
            <person name="Goodwin L."/>
            <person name="Pitluck S."/>
            <person name="Peters L."/>
            <person name="Land M.L."/>
            <person name="Hauser L."/>
            <person name="Orellana R."/>
            <person name="Lovley D."/>
            <person name="Woyke T.J."/>
        </authorList>
    </citation>
    <scope>NUCLEOTIDE SEQUENCE [LARGE SCALE GENOMIC DNA]</scope>
    <source>
        <strain evidence="6 7">2ac9</strain>
    </source>
</reference>
<dbReference type="InterPro" id="IPR038222">
    <property type="entry name" value="DHHA2_dom_sf"/>
</dbReference>
<evidence type="ECO:0000256" key="2">
    <source>
        <dbReference type="ARBA" id="ARBA00022723"/>
    </source>
</evidence>
<dbReference type="GO" id="GO:0005737">
    <property type="term" value="C:cytoplasm"/>
    <property type="evidence" value="ECO:0007669"/>
    <property type="project" value="InterPro"/>
</dbReference>